<proteinExistence type="predicted"/>
<dbReference type="Gene3D" id="1.25.40.10">
    <property type="entry name" value="Tetratricopeptide repeat domain"/>
    <property type="match status" value="2"/>
</dbReference>
<dbReference type="SUPFAM" id="SSF48452">
    <property type="entry name" value="TPR-like"/>
    <property type="match status" value="2"/>
</dbReference>
<gene>
    <name evidence="5" type="ORF">V5F89_12795</name>
</gene>
<dbReference type="SMART" id="SM00028">
    <property type="entry name" value="TPR"/>
    <property type="match status" value="5"/>
</dbReference>
<dbReference type="PANTHER" id="PTHR45586:SF1">
    <property type="entry name" value="LIPOPOLYSACCHARIDE ASSEMBLY PROTEIN B"/>
    <property type="match status" value="1"/>
</dbReference>
<keyword evidence="4" id="KW-0732">Signal</keyword>
<evidence type="ECO:0000256" key="4">
    <source>
        <dbReference type="SAM" id="SignalP"/>
    </source>
</evidence>
<feature type="repeat" description="TPR" evidence="3">
    <location>
        <begin position="91"/>
        <end position="124"/>
    </location>
</feature>
<evidence type="ECO:0000313" key="5">
    <source>
        <dbReference type="EMBL" id="WWA47125.1"/>
    </source>
</evidence>
<feature type="signal peptide" evidence="4">
    <location>
        <begin position="1"/>
        <end position="20"/>
    </location>
</feature>
<dbReference type="EMBL" id="CP144918">
    <property type="protein sequence ID" value="WWA47125.1"/>
    <property type="molecule type" value="Genomic_DNA"/>
</dbReference>
<evidence type="ECO:0000256" key="1">
    <source>
        <dbReference type="ARBA" id="ARBA00022737"/>
    </source>
</evidence>
<keyword evidence="2 3" id="KW-0802">TPR repeat</keyword>
<dbReference type="InterPro" id="IPR019734">
    <property type="entry name" value="TPR_rpt"/>
</dbReference>
<feature type="repeat" description="TPR" evidence="3">
    <location>
        <begin position="125"/>
        <end position="158"/>
    </location>
</feature>
<evidence type="ECO:0000256" key="2">
    <source>
        <dbReference type="ARBA" id="ARBA00022803"/>
    </source>
</evidence>
<dbReference type="Proteomes" id="UP001335183">
    <property type="component" value="Chromosome"/>
</dbReference>
<name>A0ABZ2D260_9SPHN</name>
<feature type="chain" id="PRO_5047039186" evidence="4">
    <location>
        <begin position="21"/>
        <end position="579"/>
    </location>
</feature>
<dbReference type="InterPro" id="IPR011990">
    <property type="entry name" value="TPR-like_helical_dom_sf"/>
</dbReference>
<dbReference type="RefSeq" id="WP_338446016.1">
    <property type="nucleotide sequence ID" value="NZ_CP144918.1"/>
</dbReference>
<dbReference type="InterPro" id="IPR051012">
    <property type="entry name" value="CellSynth/LPSAsmb/PSIAsmb"/>
</dbReference>
<organism evidence="5 6">
    <name type="scientific">Pelagerythrobacter marensis</name>
    <dbReference type="NCBI Taxonomy" id="543877"/>
    <lineage>
        <taxon>Bacteria</taxon>
        <taxon>Pseudomonadati</taxon>
        <taxon>Pseudomonadota</taxon>
        <taxon>Alphaproteobacteria</taxon>
        <taxon>Sphingomonadales</taxon>
        <taxon>Erythrobacteraceae</taxon>
        <taxon>Pelagerythrobacter</taxon>
    </lineage>
</organism>
<dbReference type="Pfam" id="PF13432">
    <property type="entry name" value="TPR_16"/>
    <property type="match status" value="1"/>
</dbReference>
<keyword evidence="1" id="KW-0677">Repeat</keyword>
<reference evidence="5 6" key="1">
    <citation type="submission" date="2024-02" db="EMBL/GenBank/DDBJ databases">
        <title>The whole genome sequence of five bacterial samples isolated from Abu Dhabi Sabkha-shore region.</title>
        <authorList>
            <person name="Sudalaimuthuasari N."/>
            <person name="Sarfraz B."/>
            <person name="Tuyisabe J.D."/>
            <person name="Mugisha Ntwali L.D.M."/>
            <person name="Ali A.I.A.A."/>
            <person name="Almansoori S.Z.A."/>
            <person name="Alajami H.S.A."/>
            <person name="Almeqbaali A.A.S."/>
            <person name="Kundu B."/>
            <person name="Saeed E.E."/>
            <person name="Sukumarinath V."/>
            <person name="Mishra A.K."/>
            <person name="Hazzouri K.M."/>
            <person name="Almaskari R."/>
            <person name="Sharma A.K."/>
            <person name="Amiri K.M.A."/>
        </authorList>
    </citation>
    <scope>NUCLEOTIDE SEQUENCE [LARGE SCALE GENOMIC DNA]</scope>
    <source>
        <strain evidence="6">kcgeb_sd</strain>
    </source>
</reference>
<dbReference type="PANTHER" id="PTHR45586">
    <property type="entry name" value="TPR REPEAT-CONTAINING PROTEIN PA4667"/>
    <property type="match status" value="1"/>
</dbReference>
<accession>A0ABZ2D260</accession>
<protein>
    <submittedName>
        <fullName evidence="5">Tetratricopeptide repeat protein</fullName>
    </submittedName>
</protein>
<evidence type="ECO:0000256" key="3">
    <source>
        <dbReference type="PROSITE-ProRule" id="PRU00339"/>
    </source>
</evidence>
<evidence type="ECO:0000313" key="6">
    <source>
        <dbReference type="Proteomes" id="UP001335183"/>
    </source>
</evidence>
<dbReference type="PROSITE" id="PS51257">
    <property type="entry name" value="PROKAR_LIPOPROTEIN"/>
    <property type="match status" value="1"/>
</dbReference>
<sequence length="579" mass="61598">MARKIAILLLAIAVVACAEAEPRQPPLIAARALLDRGDGLGGEIALRRLLAEGTPREELAAYLGEAELLQGDMRSARTWLDLGDFSAETRGHGFRMLGRLEMAEGNLAAAGAAFDRALQSAPDDPELWVDIGRLRYLGGEQVQAVDASERAVELGPQNAAALAFRGQLVRDAHGMEAALPWFEAALAIAPDDADVLADYAATLGELGRAREMLAVVRKLAAAAPRDPRAPLFQAVLAARAGEFGLAHDILGRRGDPRRTSAAGALMAAVADLEAGNHASAAQTFDRLLRAQPDNRRLRQLLVRALHLAGNDRELVYRFGEEARAASADRYLVQMVGRAYEALGEREMAAPFLERAARKSGTGMAPLRSAIPLDLAETRGAATGSEARALVRASIAAGRLDAAIAGAEAFRNRARGSADALGLAGDAYLAAGQPQRALERYRSAAEIRRPWPLTRRMLAALSTIGNRTEAEWLIASQLASEPANREALAMAAEMAFDAGRTARGEALLDRALILGGSRDPGLLALAVEAALRTGAREEAEQLAMQAYRLQRRNPAAGRALFQALRAAGKRVAAETVQSDL</sequence>
<keyword evidence="6" id="KW-1185">Reference proteome</keyword>
<dbReference type="PROSITE" id="PS50005">
    <property type="entry name" value="TPR"/>
    <property type="match status" value="2"/>
</dbReference>